<evidence type="ECO:0000256" key="3">
    <source>
        <dbReference type="SAM" id="MobiDB-lite"/>
    </source>
</evidence>
<dbReference type="PROSITE" id="PS51257">
    <property type="entry name" value="PROKAR_LIPOPROTEIN"/>
    <property type="match status" value="1"/>
</dbReference>
<dbReference type="Proteomes" id="UP001569428">
    <property type="component" value="Unassembled WGS sequence"/>
</dbReference>
<keyword evidence="2" id="KW-0472">Membrane</keyword>
<feature type="chain" id="PRO_5045533085" evidence="4">
    <location>
        <begin position="18"/>
        <end position="140"/>
    </location>
</feature>
<keyword evidence="1 4" id="KW-0732">Signal</keyword>
<evidence type="ECO:0000256" key="2">
    <source>
        <dbReference type="ARBA" id="ARBA00023136"/>
    </source>
</evidence>
<dbReference type="InterPro" id="IPR007450">
    <property type="entry name" value="BamE_dom"/>
</dbReference>
<dbReference type="RefSeq" id="WP_371836970.1">
    <property type="nucleotide sequence ID" value="NZ_JBGMEK010000001.1"/>
</dbReference>
<name>A0ABV4NUB3_9GAMM</name>
<feature type="region of interest" description="Disordered" evidence="3">
    <location>
        <begin position="114"/>
        <end position="140"/>
    </location>
</feature>
<dbReference type="Pfam" id="PF04355">
    <property type="entry name" value="BamE"/>
    <property type="match status" value="1"/>
</dbReference>
<evidence type="ECO:0000313" key="6">
    <source>
        <dbReference type="EMBL" id="MFA0809349.1"/>
    </source>
</evidence>
<proteinExistence type="predicted"/>
<dbReference type="InterPro" id="IPR037873">
    <property type="entry name" value="BamE-like"/>
</dbReference>
<evidence type="ECO:0000313" key="7">
    <source>
        <dbReference type="Proteomes" id="UP001569428"/>
    </source>
</evidence>
<gene>
    <name evidence="6" type="primary">bamE</name>
    <name evidence="6" type="ORF">ACCI49_00335</name>
</gene>
<comment type="caution">
    <text evidence="6">The sequence shown here is derived from an EMBL/GenBank/DDBJ whole genome shotgun (WGS) entry which is preliminary data.</text>
</comment>
<sequence>MKILVFLCTALLMTACANVQQGTQFTADDINSFQQGVTTSDQVRTKLGSPNSVTKGNFGEEIWTYYYSEAKSNGAEWIPVAGSFLTKTESVSRNAQLIFSPGGVLKTVTYSESNGGSDKELFIPPPKQAITKESVSNKDS</sequence>
<feature type="signal peptide" evidence="4">
    <location>
        <begin position="1"/>
        <end position="17"/>
    </location>
</feature>
<evidence type="ECO:0000256" key="1">
    <source>
        <dbReference type="ARBA" id="ARBA00022729"/>
    </source>
</evidence>
<organism evidence="6 7">
    <name type="scientific">Microbulbifer epialgicus</name>
    <dbReference type="NCBI Taxonomy" id="393907"/>
    <lineage>
        <taxon>Bacteria</taxon>
        <taxon>Pseudomonadati</taxon>
        <taxon>Pseudomonadota</taxon>
        <taxon>Gammaproteobacteria</taxon>
        <taxon>Cellvibrionales</taxon>
        <taxon>Microbulbiferaceae</taxon>
        <taxon>Microbulbifer</taxon>
    </lineage>
</organism>
<accession>A0ABV4NUB3</accession>
<dbReference type="Gene3D" id="3.30.1450.10">
    <property type="match status" value="1"/>
</dbReference>
<evidence type="ECO:0000256" key="4">
    <source>
        <dbReference type="SAM" id="SignalP"/>
    </source>
</evidence>
<reference evidence="6 7" key="1">
    <citation type="submission" date="2024-08" db="EMBL/GenBank/DDBJ databases">
        <authorList>
            <person name="Ishaq N."/>
        </authorList>
    </citation>
    <scope>NUCLEOTIDE SEQUENCE [LARGE SCALE GENOMIC DNA]</scope>
    <source>
        <strain evidence="6 7">DSM 18651</strain>
    </source>
</reference>
<protein>
    <submittedName>
        <fullName evidence="6">Outer membrane protein assembly factor BamE</fullName>
    </submittedName>
</protein>
<evidence type="ECO:0000259" key="5">
    <source>
        <dbReference type="Pfam" id="PF04355"/>
    </source>
</evidence>
<dbReference type="EMBL" id="JBGMEK010000001">
    <property type="protein sequence ID" value="MFA0809349.1"/>
    <property type="molecule type" value="Genomic_DNA"/>
</dbReference>
<feature type="domain" description="Outer membrane protein assembly factor BamE" evidence="5">
    <location>
        <begin position="22"/>
        <end position="106"/>
    </location>
</feature>
<keyword evidence="7" id="KW-1185">Reference proteome</keyword>